<organism evidence="4 5">
    <name type="scientific">Fretibacterium fastidiosum</name>
    <dbReference type="NCBI Taxonomy" id="651822"/>
    <lineage>
        <taxon>Bacteria</taxon>
        <taxon>Thermotogati</taxon>
        <taxon>Synergistota</taxon>
        <taxon>Synergistia</taxon>
        <taxon>Synergistales</taxon>
        <taxon>Aminobacteriaceae</taxon>
        <taxon>Fretibacterium</taxon>
    </lineage>
</organism>
<dbReference type="KEGG" id="sbr:SY1_21320"/>
<evidence type="ECO:0000256" key="2">
    <source>
        <dbReference type="HAMAP-Rule" id="MF_00274"/>
    </source>
</evidence>
<keyword evidence="1 2" id="KW-0238">DNA-binding</keyword>
<dbReference type="AlphaFoldDB" id="A0AB94IYV7"/>
<evidence type="ECO:0000313" key="5">
    <source>
        <dbReference type="Proteomes" id="UP000008957"/>
    </source>
</evidence>
<dbReference type="EMBL" id="FP929056">
    <property type="protein sequence ID" value="CBL28874.1"/>
    <property type="molecule type" value="Genomic_DNA"/>
</dbReference>
<comment type="similarity">
    <text evidence="2">Belongs to the YbaB/EbfC family.</text>
</comment>
<dbReference type="GO" id="GO:0003677">
    <property type="term" value="F:DNA binding"/>
    <property type="evidence" value="ECO:0007669"/>
    <property type="project" value="UniProtKB-UniRule"/>
</dbReference>
<dbReference type="HAMAP" id="MF_00274">
    <property type="entry name" value="DNA_YbaB_EbfC"/>
    <property type="match status" value="1"/>
</dbReference>
<dbReference type="GO" id="GO:0043590">
    <property type="term" value="C:bacterial nucleoid"/>
    <property type="evidence" value="ECO:0007669"/>
    <property type="project" value="UniProtKB-UniRule"/>
</dbReference>
<dbReference type="Gene3D" id="3.30.1310.10">
    <property type="entry name" value="Nucleoid-associated protein YbaB-like domain"/>
    <property type="match status" value="1"/>
</dbReference>
<dbReference type="RefSeq" id="WP_015557021.1">
    <property type="nucleotide sequence ID" value="NC_021038.1"/>
</dbReference>
<reference evidence="5" key="1">
    <citation type="submission" date="2010-03" db="EMBL/GenBank/DDBJ databases">
        <title>The genome sequence of Synergistetes sp. SGP1.</title>
        <authorList>
            <consortium name="metaHIT consortium -- http://www.metahit.eu/"/>
            <person name="Pajon A."/>
            <person name="Turner K."/>
            <person name="Parkhill J."/>
            <person name="Wade W."/>
            <person name="Vartoukian S."/>
        </authorList>
    </citation>
    <scope>NUCLEOTIDE SEQUENCE [LARGE SCALE GENOMIC DNA]</scope>
    <source>
        <strain evidence="5">SGP1</strain>
    </source>
</reference>
<feature type="coiled-coil region" evidence="3">
    <location>
        <begin position="3"/>
        <end position="30"/>
    </location>
</feature>
<dbReference type="PIRSF" id="PIRSF004555">
    <property type="entry name" value="UCP004555"/>
    <property type="match status" value="1"/>
</dbReference>
<dbReference type="NCBIfam" id="TIGR00103">
    <property type="entry name" value="DNA_YbaB_EbfC"/>
    <property type="match status" value="1"/>
</dbReference>
<dbReference type="InterPro" id="IPR004401">
    <property type="entry name" value="YbaB/EbfC"/>
</dbReference>
<gene>
    <name evidence="4" type="ORF">SY1_21320</name>
</gene>
<evidence type="ECO:0000256" key="3">
    <source>
        <dbReference type="SAM" id="Coils"/>
    </source>
</evidence>
<dbReference type="Pfam" id="PF02575">
    <property type="entry name" value="YbaB_DNA_bd"/>
    <property type="match status" value="1"/>
</dbReference>
<name>A0AB94IYV7_9BACT</name>
<dbReference type="GO" id="GO:0005829">
    <property type="term" value="C:cytosol"/>
    <property type="evidence" value="ECO:0007669"/>
    <property type="project" value="TreeGrafter"/>
</dbReference>
<dbReference type="SUPFAM" id="SSF82607">
    <property type="entry name" value="YbaB-like"/>
    <property type="match status" value="1"/>
</dbReference>
<protein>
    <recommendedName>
        <fullName evidence="2">Nucleoid-associated protein SY1_21320</fullName>
    </recommendedName>
</protein>
<keyword evidence="2" id="KW-0963">Cytoplasm</keyword>
<comment type="subunit">
    <text evidence="2">Homodimer.</text>
</comment>
<sequence length="103" mass="10947">MKLNNIMKQAQKMQAQMMQIQEKLAEETVEASVGGGMVKAVFTGSGDLVGIHIDPEVIKPDDREMLEDLVTAAVNEGLKQSKELAAQRMGSVTGALGAMGLGM</sequence>
<reference evidence="4 5" key="2">
    <citation type="submission" date="2010-03" db="EMBL/GenBank/DDBJ databases">
        <authorList>
            <person name="Pajon A."/>
        </authorList>
    </citation>
    <scope>NUCLEOTIDE SEQUENCE [LARGE SCALE GENOMIC DNA]</scope>
    <source>
        <strain evidence="4 5">SGP1</strain>
    </source>
</reference>
<comment type="subcellular location">
    <subcellularLocation>
        <location evidence="2">Cytoplasm</location>
        <location evidence="2">Nucleoid</location>
    </subcellularLocation>
</comment>
<keyword evidence="5" id="KW-1185">Reference proteome</keyword>
<keyword evidence="3" id="KW-0175">Coiled coil</keyword>
<comment type="function">
    <text evidence="2">Binds to DNA and alters its conformation. May be involved in regulation of gene expression, nucleoid organization and DNA protection.</text>
</comment>
<dbReference type="Proteomes" id="UP000008957">
    <property type="component" value="Chromosome"/>
</dbReference>
<dbReference type="InterPro" id="IPR036894">
    <property type="entry name" value="YbaB-like_sf"/>
</dbReference>
<proteinExistence type="inferred from homology"/>
<accession>A0AB94IYV7</accession>
<dbReference type="PANTHER" id="PTHR33449">
    <property type="entry name" value="NUCLEOID-ASSOCIATED PROTEIN YBAB"/>
    <property type="match status" value="1"/>
</dbReference>
<dbReference type="PANTHER" id="PTHR33449:SF1">
    <property type="entry name" value="NUCLEOID-ASSOCIATED PROTEIN YBAB"/>
    <property type="match status" value="1"/>
</dbReference>
<evidence type="ECO:0000313" key="4">
    <source>
        <dbReference type="EMBL" id="CBL28874.1"/>
    </source>
</evidence>
<evidence type="ECO:0000256" key="1">
    <source>
        <dbReference type="ARBA" id="ARBA00023125"/>
    </source>
</evidence>